<evidence type="ECO:0000256" key="2">
    <source>
        <dbReference type="ARBA" id="ARBA00022884"/>
    </source>
</evidence>
<feature type="region of interest" description="Disordered" evidence="5">
    <location>
        <begin position="245"/>
        <end position="268"/>
    </location>
</feature>
<keyword evidence="3" id="KW-0539">Nucleus</keyword>
<evidence type="ECO:0000256" key="1">
    <source>
        <dbReference type="ARBA" id="ARBA00004604"/>
    </source>
</evidence>
<protein>
    <recommendedName>
        <fullName evidence="6">RRM domain-containing protein</fullName>
    </recommendedName>
</protein>
<dbReference type="AlphaFoldDB" id="J4GN06"/>
<gene>
    <name evidence="7" type="ORF">FIBRA_02631</name>
</gene>
<dbReference type="PROSITE" id="PS50102">
    <property type="entry name" value="RRM"/>
    <property type="match status" value="1"/>
</dbReference>
<keyword evidence="8" id="KW-1185">Reference proteome</keyword>
<name>J4GN06_9APHY</name>
<feature type="region of interest" description="Disordered" evidence="5">
    <location>
        <begin position="155"/>
        <end position="202"/>
    </location>
</feature>
<dbReference type="InterPro" id="IPR000504">
    <property type="entry name" value="RRM_dom"/>
</dbReference>
<dbReference type="Proteomes" id="UP000006352">
    <property type="component" value="Unassembled WGS sequence"/>
</dbReference>
<dbReference type="EMBL" id="HE796993">
    <property type="protein sequence ID" value="CCM00595.1"/>
    <property type="molecule type" value="Genomic_DNA"/>
</dbReference>
<feature type="domain" description="RRM" evidence="6">
    <location>
        <begin position="7"/>
        <end position="87"/>
    </location>
</feature>
<feature type="compositionally biased region" description="Basic and acidic residues" evidence="5">
    <location>
        <begin position="174"/>
        <end position="184"/>
    </location>
</feature>
<dbReference type="FunCoup" id="J4GN06">
    <property type="interactions" value="27"/>
</dbReference>
<evidence type="ECO:0000313" key="8">
    <source>
        <dbReference type="Proteomes" id="UP000006352"/>
    </source>
</evidence>
<comment type="subcellular location">
    <subcellularLocation>
        <location evidence="1">Nucleus</location>
        <location evidence="1">Nucleolus</location>
    </subcellularLocation>
</comment>
<evidence type="ECO:0000256" key="3">
    <source>
        <dbReference type="ARBA" id="ARBA00023242"/>
    </source>
</evidence>
<evidence type="ECO:0000259" key="6">
    <source>
        <dbReference type="PROSITE" id="PS50102"/>
    </source>
</evidence>
<dbReference type="InParanoid" id="J4GN06"/>
<organism evidence="7 8">
    <name type="scientific">Fibroporia radiculosa</name>
    <dbReference type="NCBI Taxonomy" id="599839"/>
    <lineage>
        <taxon>Eukaryota</taxon>
        <taxon>Fungi</taxon>
        <taxon>Dikarya</taxon>
        <taxon>Basidiomycota</taxon>
        <taxon>Agaricomycotina</taxon>
        <taxon>Agaricomycetes</taxon>
        <taxon>Polyporales</taxon>
        <taxon>Fibroporiaceae</taxon>
        <taxon>Fibroporia</taxon>
    </lineage>
</organism>
<dbReference type="STRING" id="599839.J4GN06"/>
<feature type="compositionally biased region" description="Basic and acidic residues" evidence="5">
    <location>
        <begin position="191"/>
        <end position="202"/>
    </location>
</feature>
<evidence type="ECO:0000313" key="7">
    <source>
        <dbReference type="EMBL" id="CCM00595.1"/>
    </source>
</evidence>
<proteinExistence type="predicted"/>
<dbReference type="Gene3D" id="3.30.70.330">
    <property type="match status" value="1"/>
</dbReference>
<keyword evidence="2 4" id="KW-0694">RNA-binding</keyword>
<dbReference type="GO" id="GO:0003723">
    <property type="term" value="F:RNA binding"/>
    <property type="evidence" value="ECO:0007669"/>
    <property type="project" value="UniProtKB-UniRule"/>
</dbReference>
<reference evidence="7 8" key="1">
    <citation type="journal article" date="2012" name="Appl. Environ. Microbiol.">
        <title>Short-read sequencing for genomic analysis of the brown rot fungus Fibroporia radiculosa.</title>
        <authorList>
            <person name="Tang J.D."/>
            <person name="Perkins A.D."/>
            <person name="Sonstegard T.S."/>
            <person name="Schroeder S.G."/>
            <person name="Burgess S.C."/>
            <person name="Diehl S.V."/>
        </authorList>
    </citation>
    <scope>NUCLEOTIDE SEQUENCE [LARGE SCALE GENOMIC DNA]</scope>
    <source>
        <strain evidence="7 8">TFFH 294</strain>
    </source>
</reference>
<dbReference type="PANTHER" id="PTHR48029:SF1">
    <property type="entry name" value="NUCLEOLAR PROTEIN 8"/>
    <property type="match status" value="1"/>
</dbReference>
<dbReference type="SMART" id="SM00360">
    <property type="entry name" value="RRM"/>
    <property type="match status" value="1"/>
</dbReference>
<dbReference type="InterPro" id="IPR035979">
    <property type="entry name" value="RBD_domain_sf"/>
</dbReference>
<dbReference type="InterPro" id="IPR012677">
    <property type="entry name" value="Nucleotide-bd_a/b_plait_sf"/>
</dbReference>
<dbReference type="InterPro" id="IPR034138">
    <property type="entry name" value="NOP8_RRM"/>
</dbReference>
<dbReference type="CDD" id="cd12226">
    <property type="entry name" value="RRM_NOL8"/>
    <property type="match status" value="1"/>
</dbReference>
<dbReference type="Pfam" id="PF00076">
    <property type="entry name" value="RRM_1"/>
    <property type="match status" value="1"/>
</dbReference>
<dbReference type="SUPFAM" id="SSF54928">
    <property type="entry name" value="RNA-binding domain, RBD"/>
    <property type="match status" value="1"/>
</dbReference>
<dbReference type="HOGENOM" id="CLU_037780_0_0_1"/>
<accession>J4GN06</accession>
<dbReference type="GeneID" id="24095506"/>
<dbReference type="GO" id="GO:0005730">
    <property type="term" value="C:nucleolus"/>
    <property type="evidence" value="ECO:0007669"/>
    <property type="project" value="UniProtKB-SubCell"/>
</dbReference>
<evidence type="ECO:0000256" key="5">
    <source>
        <dbReference type="SAM" id="MobiDB-lite"/>
    </source>
</evidence>
<dbReference type="PANTHER" id="PTHR48029">
    <property type="entry name" value="NUCLEOLAR PROTEIN 8"/>
    <property type="match status" value="1"/>
</dbReference>
<evidence type="ECO:0000256" key="4">
    <source>
        <dbReference type="PROSITE-ProRule" id="PRU00176"/>
    </source>
</evidence>
<sequence length="533" mass="59662">MEETISKRLHVSGLTPAITPDDLSQRLGGFGIVKALDGFNLVDAVGQPRKFGYVTLETTKKQLGRCMNLLSGVTWKGAKLRIGEAKPDFRESIALEHALLKCTAEENEGPQRKRRRLPRGVQGVHATDMSLVTAENVASRPGWRVTPTGRLIRPIRMRPDHPLPDPLPIGGGPRKGENIKDNKGKLKKRLKDPPIRARKRTIDPTRWGAQHLKGAFLDSVVADDAMDSSAHRSITIRQNIYATSDVHTETSSEGESLEEETRDNGEPASIQVSVKQGFTSQPESALPRVIRQSSHNLVQFGEQDDLEREKQRSLGLLQALFGDQDENWGSQESVDSDVEINDWTRQANSFVPMDAPVQGDERTEVTMDLDDQDISTNAVASKESPRPPTVVPMQTTKLKDLFAPREEDAGFSLLGHLNVDLELDDTIDLEAPVQQVYSAPTRANVPLILPSIPAFDLKRPLFFPLSPEESRGRTRHALDPTDWRAWFYRTDSTEDIQKRWEETRGELTSGWKRRHREAIKSRRRRGGLGDGDI</sequence>
<dbReference type="RefSeq" id="XP_012179878.1">
    <property type="nucleotide sequence ID" value="XM_012324488.1"/>
</dbReference>
<dbReference type="OrthoDB" id="21643at2759"/>